<dbReference type="Proteomes" id="UP000029015">
    <property type="component" value="Unassembled WGS sequence"/>
</dbReference>
<evidence type="ECO:0000256" key="4">
    <source>
        <dbReference type="SAM" id="MobiDB-lite"/>
    </source>
</evidence>
<dbReference type="eggNOG" id="COG1198">
    <property type="taxonomic scope" value="Bacteria"/>
</dbReference>
<keyword evidence="1" id="KW-0547">Nucleotide-binding</keyword>
<dbReference type="GO" id="GO:0006310">
    <property type="term" value="P:DNA recombination"/>
    <property type="evidence" value="ECO:0007669"/>
    <property type="project" value="TreeGrafter"/>
</dbReference>
<dbReference type="PANTHER" id="PTHR30580:SF0">
    <property type="entry name" value="PRIMOSOMAL PROTEIN N"/>
    <property type="match status" value="1"/>
</dbReference>
<organism evidence="6 7">
    <name type="scientific">Bifidobacterium actinocoloniiforme DSM 22766</name>
    <dbReference type="NCBI Taxonomy" id="1437605"/>
    <lineage>
        <taxon>Bacteria</taxon>
        <taxon>Bacillati</taxon>
        <taxon>Actinomycetota</taxon>
        <taxon>Actinomycetes</taxon>
        <taxon>Bifidobacteriales</taxon>
        <taxon>Bifidobacteriaceae</taxon>
        <taxon>Bifidobacterium</taxon>
    </lineage>
</organism>
<dbReference type="GO" id="GO:0003677">
    <property type="term" value="F:DNA binding"/>
    <property type="evidence" value="ECO:0007669"/>
    <property type="project" value="UniProtKB-KW"/>
</dbReference>
<evidence type="ECO:0000256" key="3">
    <source>
        <dbReference type="ARBA" id="ARBA00023125"/>
    </source>
</evidence>
<dbReference type="AlphaFoldDB" id="A0A086Z184"/>
<feature type="domain" description="Primosomal protein N' 3' DNA-binding" evidence="5">
    <location>
        <begin position="37"/>
        <end position="137"/>
    </location>
</feature>
<dbReference type="PATRIC" id="fig|1437605.7.peg.733"/>
<feature type="region of interest" description="Disordered" evidence="4">
    <location>
        <begin position="1"/>
        <end position="28"/>
    </location>
</feature>
<dbReference type="PANTHER" id="PTHR30580">
    <property type="entry name" value="PRIMOSOMAL PROTEIN N"/>
    <property type="match status" value="1"/>
</dbReference>
<dbReference type="OrthoDB" id="3177118at2"/>
<accession>A0A086Z184</accession>
<comment type="caution">
    <text evidence="6">The sequence shown here is derived from an EMBL/GenBank/DDBJ whole genome shotgun (WGS) entry which is preliminary data.</text>
</comment>
<evidence type="ECO:0000313" key="6">
    <source>
        <dbReference type="EMBL" id="KFI40284.1"/>
    </source>
</evidence>
<keyword evidence="3" id="KW-0238">DNA-binding</keyword>
<keyword evidence="2" id="KW-0067">ATP-binding</keyword>
<sequence>MSQPQAEQLALDGLAPPRRRPSRKRVPHAAAGLPIARVVLDVQAPHLGRTFDYLVDERDDEAAKPGVLVRVRFGRQLVNGVIWARSQHSDAPTEALKFIERVVAKQVVVSASMRRDIAAIAKAYGGTRANILRLALPPRVARIEQEQEALALAAGDGKPARTQRPGDGLETLGRRLQEAYPGLTGLDDALGFPGFASFVLDALPGLGGRERVMAWALGTALGAGRQAVAVLPDARHMASLSQALQSLGLKPFSPDPDGQGGWSGDFALMGSSMPPAERYRSYLALATGQVPCIIGLRAAMYAPVEGPALFMILDDAAYQSADGMTPYANARGVLRLRAKAHRGVFLSLGHARSARSQWECSPEAWEAASGVTGPIQAIEPERRAVDARMPWVRWLNRQELARLADPAIGARVPHTAVAVLVKALELGPVLLSIPQDGVTQSLSCASCHLQARCPRCAGPLSAAGRGRAPRCSWCGEAAVNWHCKTCGCEQLRTVRVGAAGTAAELRLLLRGVPIVISTPNQPRGIVESIDQRPRLVISTPGAEPVITAPGSIPGSVGYQAVAILDAWTSLYALGIDARLDTLTAWMRVVALCKPRAEGGQALILGESDPALAQALITWRPDLLAAAELDDRSQAGLPPKVATATVWGGRDPVMFALDAIGALAGGDLPPILVGKEEVPGLMGPVPIPAESKLTDRALDGVGDRVRALVRVLPERRDELAERLRTAVSAFAASRGRGELRFRMDPKDLT</sequence>
<dbReference type="GO" id="GO:0005524">
    <property type="term" value="F:ATP binding"/>
    <property type="evidence" value="ECO:0007669"/>
    <property type="project" value="UniProtKB-KW"/>
</dbReference>
<dbReference type="GO" id="GO:0006302">
    <property type="term" value="P:double-strand break repair"/>
    <property type="evidence" value="ECO:0007669"/>
    <property type="project" value="TreeGrafter"/>
</dbReference>
<dbReference type="KEGG" id="bact:AB656_03540"/>
<evidence type="ECO:0000256" key="1">
    <source>
        <dbReference type="ARBA" id="ARBA00022741"/>
    </source>
</evidence>
<dbReference type="RefSeq" id="WP_033503741.1">
    <property type="nucleotide sequence ID" value="NZ_CP011786.1"/>
</dbReference>
<evidence type="ECO:0000313" key="7">
    <source>
        <dbReference type="Proteomes" id="UP000029015"/>
    </source>
</evidence>
<evidence type="ECO:0000259" key="5">
    <source>
        <dbReference type="Pfam" id="PF17764"/>
    </source>
</evidence>
<dbReference type="GO" id="GO:0006270">
    <property type="term" value="P:DNA replication initiation"/>
    <property type="evidence" value="ECO:0007669"/>
    <property type="project" value="TreeGrafter"/>
</dbReference>
<dbReference type="Gene3D" id="3.40.1440.60">
    <property type="entry name" value="PriA, 3(prime) DNA-binding domain"/>
    <property type="match status" value="1"/>
</dbReference>
<dbReference type="GO" id="GO:0043138">
    <property type="term" value="F:3'-5' DNA helicase activity"/>
    <property type="evidence" value="ECO:0007669"/>
    <property type="project" value="TreeGrafter"/>
</dbReference>
<evidence type="ECO:0000256" key="2">
    <source>
        <dbReference type="ARBA" id="ARBA00022840"/>
    </source>
</evidence>
<keyword evidence="7" id="KW-1185">Reference proteome</keyword>
<reference evidence="6 7" key="1">
    <citation type="submission" date="2014-03" db="EMBL/GenBank/DDBJ databases">
        <title>Genomics of Bifidobacteria.</title>
        <authorList>
            <person name="Ventura M."/>
            <person name="Milani C."/>
            <person name="Lugli G.A."/>
        </authorList>
    </citation>
    <scope>NUCLEOTIDE SEQUENCE [LARGE SCALE GENOMIC DNA]</scope>
    <source>
        <strain evidence="6 7">DSM 22766</strain>
    </source>
</reference>
<dbReference type="Pfam" id="PF17764">
    <property type="entry name" value="PriA_3primeBD"/>
    <property type="match status" value="1"/>
</dbReference>
<dbReference type="InterPro" id="IPR042115">
    <property type="entry name" value="PriA_3primeBD_sf"/>
</dbReference>
<dbReference type="STRING" id="1437605.AB656_03540"/>
<dbReference type="EMBL" id="JGYK01000001">
    <property type="protein sequence ID" value="KFI40284.1"/>
    <property type="molecule type" value="Genomic_DNA"/>
</dbReference>
<name>A0A086Z184_9BIFI</name>
<dbReference type="InterPro" id="IPR027417">
    <property type="entry name" value="P-loop_NTPase"/>
</dbReference>
<gene>
    <name evidence="6" type="ORF">BACT_0986</name>
</gene>
<feature type="compositionally biased region" description="Basic residues" evidence="4">
    <location>
        <begin position="17"/>
        <end position="27"/>
    </location>
</feature>
<dbReference type="Gene3D" id="3.40.50.300">
    <property type="entry name" value="P-loop containing nucleotide triphosphate hydrolases"/>
    <property type="match status" value="1"/>
</dbReference>
<dbReference type="InterPro" id="IPR041222">
    <property type="entry name" value="PriA_3primeBD"/>
</dbReference>
<protein>
    <submittedName>
        <fullName evidence="6">Primosomal protein N</fullName>
    </submittedName>
</protein>
<proteinExistence type="predicted"/>